<evidence type="ECO:0000259" key="11">
    <source>
        <dbReference type="Pfam" id="PF18127"/>
    </source>
</evidence>
<dbReference type="InterPro" id="IPR013785">
    <property type="entry name" value="Aldolase_TIM"/>
</dbReference>
<gene>
    <name evidence="12" type="ORF">BN2475_280065</name>
</gene>
<feature type="binding site" evidence="9">
    <location>
        <position position="302"/>
    </location>
    <ligand>
        <name>diphosphate</name>
        <dbReference type="ChEBI" id="CHEBI:33019"/>
    </ligand>
</feature>
<dbReference type="AlphaFoldDB" id="A0A1N7S1F2"/>
<protein>
    <recommendedName>
        <fullName evidence="7">Nicotinamide phosphoribosyltransferase</fullName>
        <ecNumber evidence="6">2.4.2.12</ecNumber>
    </recommendedName>
</protein>
<dbReference type="EMBL" id="CYGX02000028">
    <property type="protein sequence ID" value="SIT41202.1"/>
    <property type="molecule type" value="Genomic_DNA"/>
</dbReference>
<dbReference type="PIRSF" id="PIRSF005943">
    <property type="entry name" value="NMPRT"/>
    <property type="match status" value="1"/>
</dbReference>
<feature type="binding site" evidence="9">
    <location>
        <position position="382"/>
    </location>
    <ligand>
        <name>beta-nicotinamide D-ribonucleotide</name>
        <dbReference type="ChEBI" id="CHEBI:14649"/>
    </ligand>
</feature>
<dbReference type="InterPro" id="IPR041525">
    <property type="entry name" value="N/Namide_PRibTrfase"/>
</dbReference>
<feature type="domain" description="Nicotinate/nicotinamide phosphoribosyltransferase" evidence="10">
    <location>
        <begin position="182"/>
        <end position="420"/>
    </location>
</feature>
<feature type="binding site" evidence="9">
    <location>
        <position position="213"/>
    </location>
    <ligand>
        <name>beta-nicotinamide D-ribonucleotide</name>
        <dbReference type="ChEBI" id="CHEBI:14649"/>
    </ligand>
</feature>
<dbReference type="Pfam" id="PF04095">
    <property type="entry name" value="NAPRTase"/>
    <property type="match status" value="1"/>
</dbReference>
<accession>A0A1N7S1F2</accession>
<evidence type="ECO:0000256" key="8">
    <source>
        <dbReference type="ARBA" id="ARBA00047835"/>
    </source>
</evidence>
<reference evidence="12 13" key="1">
    <citation type="submission" date="2016-12" db="EMBL/GenBank/DDBJ databases">
        <authorList>
            <person name="Song W.-J."/>
            <person name="Kurnit D.M."/>
        </authorList>
    </citation>
    <scope>NUCLEOTIDE SEQUENCE [LARGE SCALE GENOMIC DNA]</scope>
    <source>
        <strain evidence="12 13">STM7296</strain>
    </source>
</reference>
<dbReference type="GO" id="GO:0047280">
    <property type="term" value="F:nicotinamide phosphoribosyltransferase activity"/>
    <property type="evidence" value="ECO:0007669"/>
    <property type="project" value="UniProtKB-EC"/>
</dbReference>
<proteinExistence type="inferred from homology"/>
<evidence type="ECO:0000256" key="2">
    <source>
        <dbReference type="ARBA" id="ARBA00022642"/>
    </source>
</evidence>
<feature type="binding site" evidence="9">
    <location>
        <begin position="343"/>
        <end position="344"/>
    </location>
    <ligand>
        <name>beta-nicotinamide D-ribonucleotide</name>
        <dbReference type="ChEBI" id="CHEBI:14649"/>
    </ligand>
</feature>
<dbReference type="Pfam" id="PF18127">
    <property type="entry name" value="NAMPT_N"/>
    <property type="match status" value="1"/>
</dbReference>
<evidence type="ECO:0000256" key="3">
    <source>
        <dbReference type="ARBA" id="ARBA00022676"/>
    </source>
</evidence>
<dbReference type="EC" id="2.4.2.12" evidence="6"/>
<dbReference type="OrthoDB" id="394882at2"/>
<dbReference type="InterPro" id="IPR016471">
    <property type="entry name" value="Nicotinamide_PRibTrfase"/>
</dbReference>
<name>A0A1N7S1F2_9BURK</name>
<feature type="binding site" evidence="9">
    <location>
        <position position="239"/>
    </location>
    <ligand>
        <name>diphosphate</name>
        <dbReference type="ChEBI" id="CHEBI:33019"/>
    </ligand>
</feature>
<dbReference type="GO" id="GO:0009435">
    <property type="term" value="P:NAD+ biosynthetic process"/>
    <property type="evidence" value="ECO:0007669"/>
    <property type="project" value="InterPro"/>
</dbReference>
<keyword evidence="4" id="KW-0808">Transferase</keyword>
<evidence type="ECO:0000256" key="7">
    <source>
        <dbReference type="ARBA" id="ARBA00035036"/>
    </source>
</evidence>
<keyword evidence="13" id="KW-1185">Reference proteome</keyword>
<evidence type="ECO:0000256" key="1">
    <source>
        <dbReference type="ARBA" id="ARBA00010897"/>
    </source>
</evidence>
<comment type="pathway">
    <text evidence="5">Cofactor biosynthesis; NAD(+) biosynthesis; nicotinamide D-ribonucleotide from 5-phospho-alpha-D-ribose 1-diphosphate and nicotinamide: step 1/1.</text>
</comment>
<comment type="catalytic activity">
    <reaction evidence="8">
        <text>beta-nicotinamide D-ribonucleotide + diphosphate = 5-phospho-alpha-D-ribose 1-diphosphate + nicotinamide + H(+)</text>
        <dbReference type="Rhea" id="RHEA:16149"/>
        <dbReference type="ChEBI" id="CHEBI:14649"/>
        <dbReference type="ChEBI" id="CHEBI:15378"/>
        <dbReference type="ChEBI" id="CHEBI:17154"/>
        <dbReference type="ChEBI" id="CHEBI:33019"/>
        <dbReference type="ChEBI" id="CHEBI:58017"/>
        <dbReference type="EC" id="2.4.2.12"/>
    </reaction>
    <physiologicalReaction direction="right-to-left" evidence="8">
        <dbReference type="Rhea" id="RHEA:16151"/>
    </physiologicalReaction>
</comment>
<evidence type="ECO:0000313" key="12">
    <source>
        <dbReference type="EMBL" id="SIT41202.1"/>
    </source>
</evidence>
<dbReference type="RefSeq" id="WP_094780177.1">
    <property type="nucleotide sequence ID" value="NZ_CYGX02000028.1"/>
</dbReference>
<evidence type="ECO:0000259" key="10">
    <source>
        <dbReference type="Pfam" id="PF04095"/>
    </source>
</evidence>
<dbReference type="CDD" id="cd01569">
    <property type="entry name" value="PBEF_like"/>
    <property type="match status" value="1"/>
</dbReference>
<organism evidence="12 13">
    <name type="scientific">Paraburkholderia ribeironis</name>
    <dbReference type="NCBI Taxonomy" id="1247936"/>
    <lineage>
        <taxon>Bacteria</taxon>
        <taxon>Pseudomonadati</taxon>
        <taxon>Pseudomonadota</taxon>
        <taxon>Betaproteobacteria</taxon>
        <taxon>Burkholderiales</taxon>
        <taxon>Burkholderiaceae</taxon>
        <taxon>Paraburkholderia</taxon>
    </lineage>
</organism>
<dbReference type="Gene3D" id="3.20.20.70">
    <property type="entry name" value="Aldolase class I"/>
    <property type="match status" value="1"/>
</dbReference>
<sequence length="480" mass="53044">MQNAINGLNDIVSFLSNPILNTDSYKASHYLQYPPEASAMFSYIESRGGRYDRTLFFGLQMLIKEYLCRPVTPAMIEQAKAFFIAHGEPFNEAGWRYIVEQCGGYLPVQIRAVPEGSVVPTHNVLVTVECDDPQVFWLASYLETMLMRVWYPITVATQSWHLRKTIRAYLQKSSDDLSQLPFKLHDFGARGVSSAESAAIGGAAHLVSFMGSDTVFGVVAANHYYNETMAAFSVPAAEHSTITAWGREREADAFRNMIARFSKPGAIVSVVSDSYDLFAALEAWGTQLKQAVLDSGGTLVIRPDSGDPRTIVLHTLRALDASFGSVVNSKGRRVLNNVRVIQGDGVNPDSIEAILAAMDEAGYATDNIVFGMGGALLQQINRDTQCFAMKCSAIRLGDEWHDVHKTPVTDTAKRSKKGRLTLLQNRRTGEYRTVTLPLVWDERTVEGEWDEALVTVFDSGRLLTDVSLAEIRSRAHAGET</sequence>
<dbReference type="InterPro" id="IPR036068">
    <property type="entry name" value="Nicotinate_pribotase-like_C"/>
</dbReference>
<feature type="binding site" evidence="9">
    <location>
        <begin position="302"/>
        <end position="304"/>
    </location>
    <ligand>
        <name>beta-nicotinamide D-ribonucleotide</name>
        <dbReference type="ChEBI" id="CHEBI:14649"/>
    </ligand>
</feature>
<evidence type="ECO:0000256" key="6">
    <source>
        <dbReference type="ARBA" id="ARBA00035024"/>
    </source>
</evidence>
<keyword evidence="2" id="KW-0662">Pyridine nucleotide biosynthesis</keyword>
<feature type="binding site" evidence="9">
    <location>
        <position position="190"/>
    </location>
    <ligand>
        <name>diphosphate</name>
        <dbReference type="ChEBI" id="CHEBI:33019"/>
    </ligand>
</feature>
<evidence type="ECO:0000313" key="13">
    <source>
        <dbReference type="Proteomes" id="UP000187012"/>
    </source>
</evidence>
<evidence type="ECO:0000256" key="4">
    <source>
        <dbReference type="ARBA" id="ARBA00022679"/>
    </source>
</evidence>
<dbReference type="InterPro" id="IPR041529">
    <property type="entry name" value="DUF5598"/>
</dbReference>
<dbReference type="STRING" id="1247936.BN2475_280065"/>
<dbReference type="PANTHER" id="PTHR43816">
    <property type="entry name" value="NICOTINAMIDE PHOSPHORIBOSYLTRANSFERASE"/>
    <property type="match status" value="1"/>
</dbReference>
<dbReference type="SUPFAM" id="SSF51690">
    <property type="entry name" value="Nicotinate/Quinolinate PRTase C-terminal domain-like"/>
    <property type="match status" value="1"/>
</dbReference>
<evidence type="ECO:0000256" key="9">
    <source>
        <dbReference type="PIRSR" id="PIRSR005943-1"/>
    </source>
</evidence>
<dbReference type="Proteomes" id="UP000187012">
    <property type="component" value="Unassembled WGS sequence"/>
</dbReference>
<comment type="similarity">
    <text evidence="1">Belongs to the NAPRTase family.</text>
</comment>
<dbReference type="PANTHER" id="PTHR43816:SF1">
    <property type="entry name" value="NICOTINAMIDE PHOSPHORIBOSYLTRANSFERASE"/>
    <property type="match status" value="1"/>
</dbReference>
<keyword evidence="3" id="KW-0328">Glycosyltransferase</keyword>
<dbReference type="NCBIfam" id="NF006629">
    <property type="entry name" value="PRK09198.1"/>
    <property type="match status" value="1"/>
</dbReference>
<feature type="domain" description="Nicotinamide phosphoribosyltransferase N-terminal" evidence="11">
    <location>
        <begin position="19"/>
        <end position="110"/>
    </location>
</feature>
<feature type="binding site" evidence="9">
    <location>
        <position position="374"/>
    </location>
    <ligand>
        <name>beta-nicotinamide D-ribonucleotide</name>
        <dbReference type="ChEBI" id="CHEBI:14649"/>
    </ligand>
</feature>
<evidence type="ECO:0000256" key="5">
    <source>
        <dbReference type="ARBA" id="ARBA00035007"/>
    </source>
</evidence>